<name>A0ABV6NI18_9BACI</name>
<dbReference type="Proteomes" id="UP001589833">
    <property type="component" value="Unassembled WGS sequence"/>
</dbReference>
<keyword evidence="4" id="KW-1185">Reference proteome</keyword>
<keyword evidence="2" id="KW-0812">Transmembrane</keyword>
<sequence>MRQKQLRTKLNKVVKTRAPINIALKGVSLLIGVVVVYTVVQSEVWFRLFVVLFLLGTAFVLNKKVNELKVNAKEEDVSPAIEMENQHTRIFEKTVTEKEEQLEKIDLDRTQLLEELFSKAELDEREKQTYRERIKQKESERSSIMQDLMIVKGKLQQAVYETKKYFVKTDPMKELAATIEAENIEEASIVMLNKKVKAVISSTLSENTIEALVKGNYVDEDYNLTRSGYKALLKTMQKDSE</sequence>
<feature type="transmembrane region" description="Helical" evidence="2">
    <location>
        <begin position="44"/>
        <end position="61"/>
    </location>
</feature>
<keyword evidence="2" id="KW-0472">Membrane</keyword>
<organism evidence="3 4">
    <name type="scientific">Halalkalibacter alkalisediminis</name>
    <dbReference type="NCBI Taxonomy" id="935616"/>
    <lineage>
        <taxon>Bacteria</taxon>
        <taxon>Bacillati</taxon>
        <taxon>Bacillota</taxon>
        <taxon>Bacilli</taxon>
        <taxon>Bacillales</taxon>
        <taxon>Bacillaceae</taxon>
        <taxon>Halalkalibacter</taxon>
    </lineage>
</organism>
<dbReference type="EMBL" id="JBHLTR010000026">
    <property type="protein sequence ID" value="MFC0560415.1"/>
    <property type="molecule type" value="Genomic_DNA"/>
</dbReference>
<evidence type="ECO:0000256" key="2">
    <source>
        <dbReference type="SAM" id="Phobius"/>
    </source>
</evidence>
<reference evidence="3 4" key="1">
    <citation type="submission" date="2024-09" db="EMBL/GenBank/DDBJ databases">
        <authorList>
            <person name="Sun Q."/>
            <person name="Mori K."/>
        </authorList>
    </citation>
    <scope>NUCLEOTIDE SEQUENCE [LARGE SCALE GENOMIC DNA]</scope>
    <source>
        <strain evidence="3 4">NCAIM B.02301</strain>
    </source>
</reference>
<keyword evidence="2" id="KW-1133">Transmembrane helix</keyword>
<evidence type="ECO:0000313" key="3">
    <source>
        <dbReference type="EMBL" id="MFC0560415.1"/>
    </source>
</evidence>
<feature type="coiled-coil region" evidence="1">
    <location>
        <begin position="95"/>
        <end position="147"/>
    </location>
</feature>
<proteinExistence type="predicted"/>
<keyword evidence="1" id="KW-0175">Coiled coil</keyword>
<evidence type="ECO:0000313" key="4">
    <source>
        <dbReference type="Proteomes" id="UP001589833"/>
    </source>
</evidence>
<comment type="caution">
    <text evidence="3">The sequence shown here is derived from an EMBL/GenBank/DDBJ whole genome shotgun (WGS) entry which is preliminary data.</text>
</comment>
<feature type="transmembrane region" description="Helical" evidence="2">
    <location>
        <begin position="20"/>
        <end position="38"/>
    </location>
</feature>
<gene>
    <name evidence="3" type="ORF">ACFFH4_15535</name>
</gene>
<evidence type="ECO:0000256" key="1">
    <source>
        <dbReference type="SAM" id="Coils"/>
    </source>
</evidence>
<dbReference type="RefSeq" id="WP_273847017.1">
    <property type="nucleotide sequence ID" value="NZ_JAQQWT010000021.1"/>
</dbReference>
<protein>
    <submittedName>
        <fullName evidence="3">Uncharacterized protein</fullName>
    </submittedName>
</protein>
<accession>A0ABV6NI18</accession>